<comment type="caution">
    <text evidence="3">The sequence shown here is derived from an EMBL/GenBank/DDBJ whole genome shotgun (WGS) entry which is preliminary data.</text>
</comment>
<comment type="function">
    <text evidence="2">Antitoxin component of a type II toxin-antitoxin (TA) system.</text>
</comment>
<dbReference type="InterPro" id="IPR006442">
    <property type="entry name" value="Antitoxin_Phd/YefM"/>
</dbReference>
<dbReference type="Pfam" id="PF02604">
    <property type="entry name" value="PhdYeFM_antitox"/>
    <property type="match status" value="1"/>
</dbReference>
<evidence type="ECO:0000313" key="3">
    <source>
        <dbReference type="EMBL" id="MCB8876341.1"/>
    </source>
</evidence>
<dbReference type="InterPro" id="IPR036165">
    <property type="entry name" value="YefM-like_sf"/>
</dbReference>
<dbReference type="NCBIfam" id="TIGR01552">
    <property type="entry name" value="phd_fam"/>
    <property type="match status" value="1"/>
</dbReference>
<keyword evidence="4" id="KW-1185">Reference proteome</keyword>
<comment type="similarity">
    <text evidence="1 2">Belongs to the phD/YefM antitoxin family.</text>
</comment>
<gene>
    <name evidence="3" type="ORF">ASILVAE211_14200</name>
</gene>
<reference evidence="3" key="2">
    <citation type="submission" date="2021-01" db="EMBL/GenBank/DDBJ databases">
        <authorList>
            <person name="Mieszkin S."/>
            <person name="Pouder E."/>
            <person name="Alain K."/>
        </authorList>
    </citation>
    <scope>NUCLEOTIDE SEQUENCE</scope>
    <source>
        <strain evidence="3">HW T2.11</strain>
    </source>
</reference>
<dbReference type="SUPFAM" id="SSF143120">
    <property type="entry name" value="YefM-like"/>
    <property type="match status" value="1"/>
</dbReference>
<dbReference type="EMBL" id="JAESVB010000005">
    <property type="protein sequence ID" value="MCB8876341.1"/>
    <property type="molecule type" value="Genomic_DNA"/>
</dbReference>
<sequence>MRTVNIHDAKTHLSRLIEETLEHGEGFVIAKAGRPVVRVIPVTAPETPQIRRLGFLAGHIEVPDDFDAIGQSDIADLFAGEA</sequence>
<dbReference type="AlphaFoldDB" id="A0A963YSX6"/>
<dbReference type="RefSeq" id="WP_227321990.1">
    <property type="nucleotide sequence ID" value="NZ_JAESVB010000005.1"/>
</dbReference>
<evidence type="ECO:0000256" key="1">
    <source>
        <dbReference type="ARBA" id="ARBA00009981"/>
    </source>
</evidence>
<dbReference type="Gene3D" id="3.40.1620.10">
    <property type="entry name" value="YefM-like domain"/>
    <property type="match status" value="1"/>
</dbReference>
<protein>
    <recommendedName>
        <fullName evidence="2">Antitoxin</fullName>
    </recommendedName>
</protein>
<accession>A0A963YSX6</accession>
<organism evidence="3 4">
    <name type="scientific">Acidisoma silvae</name>
    <dbReference type="NCBI Taxonomy" id="2802396"/>
    <lineage>
        <taxon>Bacteria</taxon>
        <taxon>Pseudomonadati</taxon>
        <taxon>Pseudomonadota</taxon>
        <taxon>Alphaproteobacteria</taxon>
        <taxon>Acetobacterales</taxon>
        <taxon>Acidocellaceae</taxon>
        <taxon>Acidisoma</taxon>
    </lineage>
</organism>
<proteinExistence type="inferred from homology"/>
<name>A0A963YSX6_9PROT</name>
<evidence type="ECO:0000313" key="4">
    <source>
        <dbReference type="Proteomes" id="UP000708298"/>
    </source>
</evidence>
<evidence type="ECO:0000256" key="2">
    <source>
        <dbReference type="RuleBase" id="RU362080"/>
    </source>
</evidence>
<dbReference type="Proteomes" id="UP000708298">
    <property type="component" value="Unassembled WGS sequence"/>
</dbReference>
<reference evidence="3" key="1">
    <citation type="journal article" date="2021" name="Microorganisms">
        <title>Acidisoma silvae sp. nov. and Acidisomacellulosilytica sp. nov., Two Acidophilic Bacteria Isolated from Decaying Wood, Hydrolyzing Cellulose and Producing Poly-3-hydroxybutyrate.</title>
        <authorList>
            <person name="Mieszkin S."/>
            <person name="Pouder E."/>
            <person name="Uroz S."/>
            <person name="Simon-Colin C."/>
            <person name="Alain K."/>
        </authorList>
    </citation>
    <scope>NUCLEOTIDE SEQUENCE</scope>
    <source>
        <strain evidence="3">HW T2.11</strain>
    </source>
</reference>